<keyword evidence="2" id="KW-0444">Lipid biosynthesis</keyword>
<keyword evidence="5 11" id="KW-1133">Transmembrane helix</keyword>
<keyword evidence="8" id="KW-0594">Phospholipid biosynthesis</keyword>
<dbReference type="Proteomes" id="UP001497512">
    <property type="component" value="Chromosome 6"/>
</dbReference>
<accession>A0ABP0UQW7</accession>
<evidence type="ECO:0000256" key="2">
    <source>
        <dbReference type="ARBA" id="ARBA00022516"/>
    </source>
</evidence>
<evidence type="ECO:0000256" key="8">
    <source>
        <dbReference type="ARBA" id="ARBA00023209"/>
    </source>
</evidence>
<evidence type="ECO:0000256" key="4">
    <source>
        <dbReference type="ARBA" id="ARBA00022692"/>
    </source>
</evidence>
<evidence type="ECO:0000256" key="3">
    <source>
        <dbReference type="ARBA" id="ARBA00022679"/>
    </source>
</evidence>
<comment type="subcellular location">
    <subcellularLocation>
        <location evidence="1">Membrane</location>
        <topology evidence="1">Multi-pass membrane protein</topology>
    </subcellularLocation>
</comment>
<keyword evidence="7 11" id="KW-0472">Membrane</keyword>
<evidence type="ECO:0000256" key="7">
    <source>
        <dbReference type="ARBA" id="ARBA00023136"/>
    </source>
</evidence>
<evidence type="ECO:0000256" key="11">
    <source>
        <dbReference type="SAM" id="Phobius"/>
    </source>
</evidence>
<sequence length="267" mass="28633">MCRRFVVVLTLDQDVYEAGPAARFKHGAAAGDSDCRQGKIYGGSEAGIHERIETQDLKRGSSSSWSRAEVLNWPNAISLARLLSGPLLVGMILQGFLRAALVGLALAGASDWLDGFVARKLGISSVLGSYLDPLADKVLVGSITLSMAYAGLLNPALVALVVARDAVLLAGSIFYLIYTLGWQWSGWVGFLKIDAGEAEKIEPLYISKVNTALQLALVGVAVMQPALNVVDTYLVVPILSWSVAATTSLSWLGYVWVYLRRLGVAKH</sequence>
<dbReference type="PROSITE" id="PS00379">
    <property type="entry name" value="CDP_ALCOHOL_P_TRANSF"/>
    <property type="match status" value="1"/>
</dbReference>
<keyword evidence="6" id="KW-0443">Lipid metabolism</keyword>
<dbReference type="InterPro" id="IPR000462">
    <property type="entry name" value="CDP-OH_P_trans"/>
</dbReference>
<reference evidence="12" key="1">
    <citation type="submission" date="2024-02" db="EMBL/GenBank/DDBJ databases">
        <authorList>
            <consortium name="ELIXIR-Norway"/>
            <consortium name="Elixir Norway"/>
        </authorList>
    </citation>
    <scope>NUCLEOTIDE SEQUENCE</scope>
</reference>
<keyword evidence="3 10" id="KW-0808">Transferase</keyword>
<gene>
    <name evidence="12" type="ORF">CSSPTR1EN2_LOCUS18940</name>
</gene>
<evidence type="ECO:0000313" key="13">
    <source>
        <dbReference type="Proteomes" id="UP001497512"/>
    </source>
</evidence>
<evidence type="ECO:0008006" key="14">
    <source>
        <dbReference type="Google" id="ProtNLM"/>
    </source>
</evidence>
<comment type="similarity">
    <text evidence="10">Belongs to the CDP-alcohol phosphatidyltransferase class-I family.</text>
</comment>
<proteinExistence type="inferred from homology"/>
<dbReference type="PANTHER" id="PTHR14269:SF60">
    <property type="entry name" value="CARDIOLIPIN SYNTHASE (CMP-FORMING)"/>
    <property type="match status" value="1"/>
</dbReference>
<evidence type="ECO:0000256" key="10">
    <source>
        <dbReference type="RuleBase" id="RU003750"/>
    </source>
</evidence>
<protein>
    <recommendedName>
        <fullName evidence="14">Cardiolipin synthase</fullName>
    </recommendedName>
</protein>
<dbReference type="InterPro" id="IPR050324">
    <property type="entry name" value="CDP-alcohol_PTase-I"/>
</dbReference>
<feature type="transmembrane region" description="Helical" evidence="11">
    <location>
        <begin position="238"/>
        <end position="259"/>
    </location>
</feature>
<dbReference type="Gene3D" id="1.20.120.1760">
    <property type="match status" value="1"/>
</dbReference>
<evidence type="ECO:0000256" key="1">
    <source>
        <dbReference type="ARBA" id="ARBA00004141"/>
    </source>
</evidence>
<evidence type="ECO:0000256" key="6">
    <source>
        <dbReference type="ARBA" id="ARBA00023098"/>
    </source>
</evidence>
<dbReference type="EMBL" id="OZ019898">
    <property type="protein sequence ID" value="CAK9228300.1"/>
    <property type="molecule type" value="Genomic_DNA"/>
</dbReference>
<feature type="transmembrane region" description="Helical" evidence="11">
    <location>
        <begin position="166"/>
        <end position="184"/>
    </location>
</feature>
<keyword evidence="4 11" id="KW-0812">Transmembrane</keyword>
<dbReference type="InterPro" id="IPR048254">
    <property type="entry name" value="CDP_ALCOHOL_P_TRANSF_CS"/>
</dbReference>
<dbReference type="Pfam" id="PF01066">
    <property type="entry name" value="CDP-OH_P_transf"/>
    <property type="match status" value="1"/>
</dbReference>
<evidence type="ECO:0000256" key="5">
    <source>
        <dbReference type="ARBA" id="ARBA00022989"/>
    </source>
</evidence>
<evidence type="ECO:0000313" key="12">
    <source>
        <dbReference type="EMBL" id="CAK9228300.1"/>
    </source>
</evidence>
<dbReference type="InterPro" id="IPR043130">
    <property type="entry name" value="CDP-OH_PTrfase_TM_dom"/>
</dbReference>
<organism evidence="12 13">
    <name type="scientific">Sphagnum troendelagicum</name>
    <dbReference type="NCBI Taxonomy" id="128251"/>
    <lineage>
        <taxon>Eukaryota</taxon>
        <taxon>Viridiplantae</taxon>
        <taxon>Streptophyta</taxon>
        <taxon>Embryophyta</taxon>
        <taxon>Bryophyta</taxon>
        <taxon>Sphagnophytina</taxon>
        <taxon>Sphagnopsida</taxon>
        <taxon>Sphagnales</taxon>
        <taxon>Sphagnaceae</taxon>
        <taxon>Sphagnum</taxon>
    </lineage>
</organism>
<keyword evidence="13" id="KW-1185">Reference proteome</keyword>
<dbReference type="PANTHER" id="PTHR14269">
    <property type="entry name" value="CDP-DIACYLGLYCEROL--GLYCEROL-3-PHOSPHATE 3-PHOSPHATIDYLTRANSFERASE-RELATED"/>
    <property type="match status" value="1"/>
</dbReference>
<name>A0ABP0UQW7_9BRYO</name>
<feature type="transmembrane region" description="Helical" evidence="11">
    <location>
        <begin position="87"/>
        <end position="109"/>
    </location>
</feature>
<feature type="transmembrane region" description="Helical" evidence="11">
    <location>
        <begin position="138"/>
        <end position="159"/>
    </location>
</feature>
<evidence type="ECO:0000256" key="9">
    <source>
        <dbReference type="ARBA" id="ARBA00023264"/>
    </source>
</evidence>
<keyword evidence="9" id="KW-1208">Phospholipid metabolism</keyword>